<dbReference type="OrthoDB" id="6931295at2759"/>
<protein>
    <recommendedName>
        <fullName evidence="4">Nucleic-acid-binding protein from transposon X-element</fullName>
    </recommendedName>
</protein>
<dbReference type="EMBL" id="JABSTR010000004">
    <property type="protein sequence ID" value="KAH9368446.1"/>
    <property type="molecule type" value="Genomic_DNA"/>
</dbReference>
<gene>
    <name evidence="2" type="ORF">HPB48_012624</name>
</gene>
<name>A0A9J6FQG8_HAELO</name>
<reference evidence="2 3" key="1">
    <citation type="journal article" date="2020" name="Cell">
        <title>Large-Scale Comparative Analyses of Tick Genomes Elucidate Their Genetic Diversity and Vector Capacities.</title>
        <authorList>
            <consortium name="Tick Genome and Microbiome Consortium (TIGMIC)"/>
            <person name="Jia N."/>
            <person name="Wang J."/>
            <person name="Shi W."/>
            <person name="Du L."/>
            <person name="Sun Y."/>
            <person name="Zhan W."/>
            <person name="Jiang J.F."/>
            <person name="Wang Q."/>
            <person name="Zhang B."/>
            <person name="Ji P."/>
            <person name="Bell-Sakyi L."/>
            <person name="Cui X.M."/>
            <person name="Yuan T.T."/>
            <person name="Jiang B.G."/>
            <person name="Yang W.F."/>
            <person name="Lam T.T."/>
            <person name="Chang Q.C."/>
            <person name="Ding S.J."/>
            <person name="Wang X.J."/>
            <person name="Zhu J.G."/>
            <person name="Ruan X.D."/>
            <person name="Zhao L."/>
            <person name="Wei J.T."/>
            <person name="Ye R.Z."/>
            <person name="Que T.C."/>
            <person name="Du C.H."/>
            <person name="Zhou Y.H."/>
            <person name="Cheng J.X."/>
            <person name="Dai P.F."/>
            <person name="Guo W.B."/>
            <person name="Han X.H."/>
            <person name="Huang E.J."/>
            <person name="Li L.F."/>
            <person name="Wei W."/>
            <person name="Gao Y.C."/>
            <person name="Liu J.Z."/>
            <person name="Shao H.Z."/>
            <person name="Wang X."/>
            <person name="Wang C.C."/>
            <person name="Yang T.C."/>
            <person name="Huo Q.B."/>
            <person name="Li W."/>
            <person name="Chen H.Y."/>
            <person name="Chen S.E."/>
            <person name="Zhou L.G."/>
            <person name="Ni X.B."/>
            <person name="Tian J.H."/>
            <person name="Sheng Y."/>
            <person name="Liu T."/>
            <person name="Pan Y.S."/>
            <person name="Xia L.Y."/>
            <person name="Li J."/>
            <person name="Zhao F."/>
            <person name="Cao W.C."/>
        </authorList>
    </citation>
    <scope>NUCLEOTIDE SEQUENCE [LARGE SCALE GENOMIC DNA]</scope>
    <source>
        <strain evidence="2">HaeL-2018</strain>
    </source>
</reference>
<dbReference type="Proteomes" id="UP000821853">
    <property type="component" value="Chromosome 2"/>
</dbReference>
<organism evidence="2 3">
    <name type="scientific">Haemaphysalis longicornis</name>
    <name type="common">Bush tick</name>
    <dbReference type="NCBI Taxonomy" id="44386"/>
    <lineage>
        <taxon>Eukaryota</taxon>
        <taxon>Metazoa</taxon>
        <taxon>Ecdysozoa</taxon>
        <taxon>Arthropoda</taxon>
        <taxon>Chelicerata</taxon>
        <taxon>Arachnida</taxon>
        <taxon>Acari</taxon>
        <taxon>Parasitiformes</taxon>
        <taxon>Ixodida</taxon>
        <taxon>Ixodoidea</taxon>
        <taxon>Ixodidae</taxon>
        <taxon>Haemaphysalinae</taxon>
        <taxon>Haemaphysalis</taxon>
    </lineage>
</organism>
<dbReference type="AlphaFoldDB" id="A0A9J6FQG8"/>
<feature type="compositionally biased region" description="Polar residues" evidence="1">
    <location>
        <begin position="170"/>
        <end position="179"/>
    </location>
</feature>
<proteinExistence type="predicted"/>
<feature type="region of interest" description="Disordered" evidence="1">
    <location>
        <begin position="168"/>
        <end position="194"/>
    </location>
</feature>
<sequence>MRNTRNTGHSANDLKQHLRCSAAEIITARPLGKTNSALVTFNAPSLPRIVRLFSVVTRVFPYKPRTLVCDTCHQMGHKKDICPNHTAPKCSTCGLAAVENHQCATTPSCTNCKGAHRATDPTCPARKQAQDAKCKRLKHHAQIGHKMPPCPNFSLVPSFSSNEFPPLPCQQASPSTGSHVPSIRDQLKNSQPAPAAQPILSNFESLKQEIFASLQTSLVAAIKEQVISIMQ</sequence>
<evidence type="ECO:0008006" key="4">
    <source>
        <dbReference type="Google" id="ProtNLM"/>
    </source>
</evidence>
<evidence type="ECO:0000313" key="2">
    <source>
        <dbReference type="EMBL" id="KAH9368446.1"/>
    </source>
</evidence>
<evidence type="ECO:0000313" key="3">
    <source>
        <dbReference type="Proteomes" id="UP000821853"/>
    </source>
</evidence>
<dbReference type="VEuPathDB" id="VectorBase:HLOH_051323"/>
<keyword evidence="3" id="KW-1185">Reference proteome</keyword>
<evidence type="ECO:0000256" key="1">
    <source>
        <dbReference type="SAM" id="MobiDB-lite"/>
    </source>
</evidence>
<accession>A0A9J6FQG8</accession>
<comment type="caution">
    <text evidence="2">The sequence shown here is derived from an EMBL/GenBank/DDBJ whole genome shotgun (WGS) entry which is preliminary data.</text>
</comment>